<name>A0ABU2JF34_9ACTN</name>
<reference evidence="2" key="1">
    <citation type="submission" date="2023-07" db="EMBL/GenBank/DDBJ databases">
        <title>30 novel species of actinomycetes from the DSMZ collection.</title>
        <authorList>
            <person name="Nouioui I."/>
        </authorList>
    </citation>
    <scope>NUCLEOTIDE SEQUENCE [LARGE SCALE GENOMIC DNA]</scope>
    <source>
        <strain evidence="2">DSM 44399</strain>
    </source>
</reference>
<dbReference type="RefSeq" id="WP_311424205.1">
    <property type="nucleotide sequence ID" value="NZ_JAVREH010000027.1"/>
</dbReference>
<dbReference type="Proteomes" id="UP001183176">
    <property type="component" value="Unassembled WGS sequence"/>
</dbReference>
<sequence length="163" mass="17350">MTTMNALKLPPIKDVKDLFDGLLGRTVEISEGKPWNPGAREPAAVAEYVTDKTVLGALAMTDLKLSIFIGAAMGLLPKGGAEDMIDEVDPTPAVMENLYEVLNVLTSTLNVPNSPHLRITRMHSLRAALPADVSALTASIGNRLDLVIDISGYGKGRLAMILA</sequence>
<organism evidence="1 2">
    <name type="scientific">Jatrophihabitans lederbergiae</name>
    <dbReference type="NCBI Taxonomy" id="3075547"/>
    <lineage>
        <taxon>Bacteria</taxon>
        <taxon>Bacillati</taxon>
        <taxon>Actinomycetota</taxon>
        <taxon>Actinomycetes</taxon>
        <taxon>Jatrophihabitantales</taxon>
        <taxon>Jatrophihabitantaceae</taxon>
        <taxon>Jatrophihabitans</taxon>
    </lineage>
</organism>
<comment type="caution">
    <text evidence="1">The sequence shown here is derived from an EMBL/GenBank/DDBJ whole genome shotgun (WGS) entry which is preliminary data.</text>
</comment>
<proteinExistence type="predicted"/>
<protein>
    <recommendedName>
        <fullName evidence="3">Chemotaxis phosphatase CheX-like domain-containing protein</fullName>
    </recommendedName>
</protein>
<gene>
    <name evidence="1" type="ORF">RM423_16840</name>
</gene>
<evidence type="ECO:0000313" key="2">
    <source>
        <dbReference type="Proteomes" id="UP001183176"/>
    </source>
</evidence>
<evidence type="ECO:0008006" key="3">
    <source>
        <dbReference type="Google" id="ProtNLM"/>
    </source>
</evidence>
<keyword evidence="2" id="KW-1185">Reference proteome</keyword>
<evidence type="ECO:0000313" key="1">
    <source>
        <dbReference type="EMBL" id="MDT0263059.1"/>
    </source>
</evidence>
<dbReference type="EMBL" id="JAVREH010000027">
    <property type="protein sequence ID" value="MDT0263059.1"/>
    <property type="molecule type" value="Genomic_DNA"/>
</dbReference>
<accession>A0ABU2JF34</accession>